<dbReference type="Gene3D" id="3.90.215.10">
    <property type="entry name" value="Gamma Fibrinogen, chain A, domain 1"/>
    <property type="match status" value="1"/>
</dbReference>
<evidence type="ECO:0000313" key="3">
    <source>
        <dbReference type="Proteomes" id="UP000828390"/>
    </source>
</evidence>
<dbReference type="GO" id="GO:0005615">
    <property type="term" value="C:extracellular space"/>
    <property type="evidence" value="ECO:0007669"/>
    <property type="project" value="TreeGrafter"/>
</dbReference>
<name>A0A9D4H9W5_DREPO</name>
<sequence>MQGCILREKRKLVWNHFSLGSPRYRLNITGYASGHVLPDDLSHNNGMLFSSIDEPDANNCAVNMRAGWWYNNCTYTLPTGRYYVYCGHYPPRNQFYDGLFYKDWRGFGYSMTYFRMALSRN</sequence>
<dbReference type="Pfam" id="PF00147">
    <property type="entry name" value="Fibrinogen_C"/>
    <property type="match status" value="1"/>
</dbReference>
<accession>A0A9D4H9W5</accession>
<reference evidence="2" key="2">
    <citation type="submission" date="2020-11" db="EMBL/GenBank/DDBJ databases">
        <authorList>
            <person name="McCartney M.A."/>
            <person name="Auch B."/>
            <person name="Kono T."/>
            <person name="Mallez S."/>
            <person name="Becker A."/>
            <person name="Gohl D.M."/>
            <person name="Silverstein K.A.T."/>
            <person name="Koren S."/>
            <person name="Bechman K.B."/>
            <person name="Herman A."/>
            <person name="Abrahante J.E."/>
            <person name="Garbe J."/>
        </authorList>
    </citation>
    <scope>NUCLEOTIDE SEQUENCE</scope>
    <source>
        <strain evidence="2">Duluth1</strain>
        <tissue evidence="2">Whole animal</tissue>
    </source>
</reference>
<reference evidence="2" key="1">
    <citation type="journal article" date="2019" name="bioRxiv">
        <title>The Genome of the Zebra Mussel, Dreissena polymorpha: A Resource for Invasive Species Research.</title>
        <authorList>
            <person name="McCartney M.A."/>
            <person name="Auch B."/>
            <person name="Kono T."/>
            <person name="Mallez S."/>
            <person name="Zhang Y."/>
            <person name="Obille A."/>
            <person name="Becker A."/>
            <person name="Abrahante J.E."/>
            <person name="Garbe J."/>
            <person name="Badalamenti J.P."/>
            <person name="Herman A."/>
            <person name="Mangelson H."/>
            <person name="Liachko I."/>
            <person name="Sullivan S."/>
            <person name="Sone E.D."/>
            <person name="Koren S."/>
            <person name="Silverstein K.A.T."/>
            <person name="Beckman K.B."/>
            <person name="Gohl D.M."/>
        </authorList>
    </citation>
    <scope>NUCLEOTIDE SEQUENCE</scope>
    <source>
        <strain evidence="2">Duluth1</strain>
        <tissue evidence="2">Whole animal</tissue>
    </source>
</reference>
<dbReference type="SUPFAM" id="SSF56496">
    <property type="entry name" value="Fibrinogen C-terminal domain-like"/>
    <property type="match status" value="1"/>
</dbReference>
<keyword evidence="3" id="KW-1185">Reference proteome</keyword>
<evidence type="ECO:0000259" key="1">
    <source>
        <dbReference type="Pfam" id="PF00147"/>
    </source>
</evidence>
<dbReference type="Proteomes" id="UP000828390">
    <property type="component" value="Unassembled WGS sequence"/>
</dbReference>
<gene>
    <name evidence="2" type="ORF">DPMN_129873</name>
</gene>
<dbReference type="PANTHER" id="PTHR19143">
    <property type="entry name" value="FIBRINOGEN/TENASCIN/ANGIOPOEITIN"/>
    <property type="match status" value="1"/>
</dbReference>
<proteinExistence type="predicted"/>
<organism evidence="2 3">
    <name type="scientific">Dreissena polymorpha</name>
    <name type="common">Zebra mussel</name>
    <name type="synonym">Mytilus polymorpha</name>
    <dbReference type="NCBI Taxonomy" id="45954"/>
    <lineage>
        <taxon>Eukaryota</taxon>
        <taxon>Metazoa</taxon>
        <taxon>Spiralia</taxon>
        <taxon>Lophotrochozoa</taxon>
        <taxon>Mollusca</taxon>
        <taxon>Bivalvia</taxon>
        <taxon>Autobranchia</taxon>
        <taxon>Heteroconchia</taxon>
        <taxon>Euheterodonta</taxon>
        <taxon>Imparidentia</taxon>
        <taxon>Neoheterodontei</taxon>
        <taxon>Myida</taxon>
        <taxon>Dreissenoidea</taxon>
        <taxon>Dreissenidae</taxon>
        <taxon>Dreissena</taxon>
    </lineage>
</organism>
<dbReference type="AlphaFoldDB" id="A0A9D4H9W5"/>
<evidence type="ECO:0000313" key="2">
    <source>
        <dbReference type="EMBL" id="KAH3827927.1"/>
    </source>
</evidence>
<comment type="caution">
    <text evidence="2">The sequence shown here is derived from an EMBL/GenBank/DDBJ whole genome shotgun (WGS) entry which is preliminary data.</text>
</comment>
<dbReference type="InterPro" id="IPR036056">
    <property type="entry name" value="Fibrinogen-like_C"/>
</dbReference>
<dbReference type="InterPro" id="IPR014716">
    <property type="entry name" value="Fibrinogen_a/b/g_C_1"/>
</dbReference>
<dbReference type="InterPro" id="IPR050373">
    <property type="entry name" value="Fibrinogen_C-term_domain"/>
</dbReference>
<protein>
    <recommendedName>
        <fullName evidence="1">Fibrinogen C-terminal domain-containing protein</fullName>
    </recommendedName>
</protein>
<dbReference type="InterPro" id="IPR002181">
    <property type="entry name" value="Fibrinogen_a/b/g_C_dom"/>
</dbReference>
<dbReference type="EMBL" id="JAIWYP010000005">
    <property type="protein sequence ID" value="KAH3827927.1"/>
    <property type="molecule type" value="Genomic_DNA"/>
</dbReference>
<feature type="domain" description="Fibrinogen C-terminal" evidence="1">
    <location>
        <begin position="22"/>
        <end position="118"/>
    </location>
</feature>